<protein>
    <submittedName>
        <fullName evidence="3">Uncharacterized protein</fullName>
    </submittedName>
</protein>
<feature type="compositionally biased region" description="Basic and acidic residues" evidence="1">
    <location>
        <begin position="466"/>
        <end position="485"/>
    </location>
</feature>
<dbReference type="EMBL" id="FLQU01001737">
    <property type="protein sequence ID" value="SBS94285.1"/>
    <property type="molecule type" value="Genomic_DNA"/>
</dbReference>
<sequence length="556" mass="66519">MKYFEKDAPDSRSYYEDREHGIIRREPRKIYKKLLWPINVGIYDIDDKNIKKELCLIVTNIPIYWTKGDITWFFREYFYKLAINESVSFPLIEQVYLIKNEPSAILACHDGISRETIESLSNCMLRSVKDKKKILLTIQPYYKKEDAVQNESEKINKKTEHTEKGANDGENNVEKESHIEEESKTVRKMRKRSLTPPRIATAICPIQGYEWRCTRRMLMDSQNGVEWPSDLDLRNCNDMELRRRLCVFGRYKPLNWGVKELSEFLKHYFETLKEDHDNFEIPEISDMWADKGTHLVTFACKNETSRFNMLLIRACYLNEEDAKINLKNSLRTWLQFEKWTPYRNTINNKFRNNRISRNDFGKYSHIHEHTIDKYNYKKKNFRKPLYDDFSRNKTNSFKTNMSISSNLNHSSNYFYNKEERNKRNYDHSKNTYMKRSPSPHFSKYKKKYSRSPSPRDFYKKKFRKSKSFDSRKEDRNNHWNKDNNKHHNSYFSGSYARKGFKEFCICLEHLKKLSQQWEEHEICISSSLLYNRSKNSRNGRCNSSSISGSSQSAGVT</sequence>
<proteinExistence type="predicted"/>
<dbReference type="Proteomes" id="UP000078560">
    <property type="component" value="Unassembled WGS sequence"/>
</dbReference>
<accession>A0A1A8WZX2</accession>
<dbReference type="Proteomes" id="UP000078546">
    <property type="component" value="Unassembled WGS sequence"/>
</dbReference>
<dbReference type="AlphaFoldDB" id="A0A1A8WZX2"/>
<evidence type="ECO:0000313" key="2">
    <source>
        <dbReference type="EMBL" id="SBS94285.1"/>
    </source>
</evidence>
<dbReference type="EMBL" id="FLQV01000765">
    <property type="protein sequence ID" value="SBS97884.1"/>
    <property type="molecule type" value="Genomic_DNA"/>
</dbReference>
<feature type="region of interest" description="Disordered" evidence="1">
    <location>
        <begin position="534"/>
        <end position="556"/>
    </location>
</feature>
<feature type="compositionally biased region" description="Basic and acidic residues" evidence="1">
    <location>
        <begin position="149"/>
        <end position="185"/>
    </location>
</feature>
<evidence type="ECO:0000313" key="3">
    <source>
        <dbReference type="EMBL" id="SBS97884.1"/>
    </source>
</evidence>
<organism evidence="3 4">
    <name type="scientific">Plasmodium ovale curtisi</name>
    <dbReference type="NCBI Taxonomy" id="864141"/>
    <lineage>
        <taxon>Eukaryota</taxon>
        <taxon>Sar</taxon>
        <taxon>Alveolata</taxon>
        <taxon>Apicomplexa</taxon>
        <taxon>Aconoidasida</taxon>
        <taxon>Haemosporida</taxon>
        <taxon>Plasmodiidae</taxon>
        <taxon>Plasmodium</taxon>
        <taxon>Plasmodium (Plasmodium)</taxon>
    </lineage>
</organism>
<reference evidence="3" key="2">
    <citation type="submission" date="2016-05" db="EMBL/GenBank/DDBJ databases">
        <authorList>
            <person name="Lavstsen T."/>
            <person name="Jespersen J.S."/>
        </authorList>
    </citation>
    <scope>NUCLEOTIDE SEQUENCE [LARGE SCALE GENOMIC DNA]</scope>
</reference>
<evidence type="ECO:0000256" key="1">
    <source>
        <dbReference type="SAM" id="MobiDB-lite"/>
    </source>
</evidence>
<name>A0A1A8WZX2_PLAOA</name>
<evidence type="ECO:0000313" key="5">
    <source>
        <dbReference type="Proteomes" id="UP000078560"/>
    </source>
</evidence>
<feature type="region of interest" description="Disordered" evidence="1">
    <location>
        <begin position="424"/>
        <end position="490"/>
    </location>
</feature>
<reference evidence="4 5" key="1">
    <citation type="submission" date="2016-05" db="EMBL/GenBank/DDBJ databases">
        <authorList>
            <person name="Naeem Raeece"/>
        </authorList>
    </citation>
    <scope>NUCLEOTIDE SEQUENCE [LARGE SCALE GENOMIC DNA]</scope>
</reference>
<gene>
    <name evidence="3" type="ORF">POVCU1_041760</name>
    <name evidence="2" type="ORF">POVCU2_0087120</name>
</gene>
<feature type="region of interest" description="Disordered" evidence="1">
    <location>
        <begin position="149"/>
        <end position="191"/>
    </location>
</feature>
<evidence type="ECO:0000313" key="4">
    <source>
        <dbReference type="Proteomes" id="UP000078546"/>
    </source>
</evidence>